<reference evidence="1 2" key="1">
    <citation type="submission" date="2024-09" db="EMBL/GenBank/DDBJ databases">
        <authorList>
            <person name="Sun Q."/>
            <person name="Mori K."/>
        </authorList>
    </citation>
    <scope>NUCLEOTIDE SEQUENCE [LARGE SCALE GENOMIC DNA]</scope>
    <source>
        <strain evidence="1 2">CGMCC 1.9126</strain>
    </source>
</reference>
<evidence type="ECO:0000313" key="2">
    <source>
        <dbReference type="Proteomes" id="UP001589738"/>
    </source>
</evidence>
<comment type="caution">
    <text evidence="1">The sequence shown here is derived from an EMBL/GenBank/DDBJ whole genome shotgun (WGS) entry which is preliminary data.</text>
</comment>
<dbReference type="Pfam" id="PF11256">
    <property type="entry name" value="SAV0927-like"/>
    <property type="match status" value="1"/>
</dbReference>
<dbReference type="RefSeq" id="WP_160548241.1">
    <property type="nucleotide sequence ID" value="NZ_JBHLUU010000017.1"/>
</dbReference>
<evidence type="ECO:0000313" key="1">
    <source>
        <dbReference type="EMBL" id="MFC0474871.1"/>
    </source>
</evidence>
<gene>
    <name evidence="1" type="ORF">ACFFHF_06095</name>
</gene>
<sequence length="95" mass="11297">MVEVLLEERETQPIHYYCLSIGSHRYDFTIVYSHQFFDKAMVVSMQAGKWALMCQEDIDNEEHWAERLAIVDVDIEDCKTFFKMVLNHKSVSDQY</sequence>
<accession>A0ABV6KSP2</accession>
<protein>
    <submittedName>
        <fullName evidence="1">SAV0927 family protein</fullName>
    </submittedName>
</protein>
<name>A0ABV6KSP2_9BACI</name>
<proteinExistence type="predicted"/>
<dbReference type="Proteomes" id="UP001589738">
    <property type="component" value="Unassembled WGS sequence"/>
</dbReference>
<dbReference type="InterPro" id="IPR021415">
    <property type="entry name" value="SAV0927-like"/>
</dbReference>
<organism evidence="1 2">
    <name type="scientific">Robertmurraya beringensis</name>
    <dbReference type="NCBI Taxonomy" id="641660"/>
    <lineage>
        <taxon>Bacteria</taxon>
        <taxon>Bacillati</taxon>
        <taxon>Bacillota</taxon>
        <taxon>Bacilli</taxon>
        <taxon>Bacillales</taxon>
        <taxon>Bacillaceae</taxon>
        <taxon>Robertmurraya</taxon>
    </lineage>
</organism>
<dbReference type="EMBL" id="JBHLUU010000017">
    <property type="protein sequence ID" value="MFC0474871.1"/>
    <property type="molecule type" value="Genomic_DNA"/>
</dbReference>
<keyword evidence="2" id="KW-1185">Reference proteome</keyword>